<dbReference type="Proteomes" id="UP000673691">
    <property type="component" value="Unassembled WGS sequence"/>
</dbReference>
<feature type="region of interest" description="Disordered" evidence="1">
    <location>
        <begin position="118"/>
        <end position="145"/>
    </location>
</feature>
<feature type="region of interest" description="Disordered" evidence="1">
    <location>
        <begin position="45"/>
        <end position="85"/>
    </location>
</feature>
<evidence type="ECO:0000313" key="2">
    <source>
        <dbReference type="EMBL" id="KAG5462918.1"/>
    </source>
</evidence>
<comment type="caution">
    <text evidence="2">The sequence shown here is derived from an EMBL/GenBank/DDBJ whole genome shotgun (WGS) entry which is preliminary data.</text>
</comment>
<feature type="compositionally biased region" description="Pro residues" evidence="1">
    <location>
        <begin position="45"/>
        <end position="58"/>
    </location>
</feature>
<organism evidence="2 3">
    <name type="scientific">Olpidium bornovanus</name>
    <dbReference type="NCBI Taxonomy" id="278681"/>
    <lineage>
        <taxon>Eukaryota</taxon>
        <taxon>Fungi</taxon>
        <taxon>Fungi incertae sedis</taxon>
        <taxon>Olpidiomycota</taxon>
        <taxon>Olpidiomycotina</taxon>
        <taxon>Olpidiomycetes</taxon>
        <taxon>Olpidiales</taxon>
        <taxon>Olpidiaceae</taxon>
        <taxon>Olpidium</taxon>
    </lineage>
</organism>
<feature type="region of interest" description="Disordered" evidence="1">
    <location>
        <begin position="1"/>
        <end position="23"/>
    </location>
</feature>
<feature type="region of interest" description="Disordered" evidence="1">
    <location>
        <begin position="544"/>
        <end position="579"/>
    </location>
</feature>
<proteinExistence type="predicted"/>
<evidence type="ECO:0000256" key="1">
    <source>
        <dbReference type="SAM" id="MobiDB-lite"/>
    </source>
</evidence>
<feature type="compositionally biased region" description="Low complexity" evidence="1">
    <location>
        <begin position="59"/>
        <end position="76"/>
    </location>
</feature>
<feature type="compositionally biased region" description="Pro residues" evidence="1">
    <location>
        <begin position="1"/>
        <end position="14"/>
    </location>
</feature>
<reference evidence="2 3" key="1">
    <citation type="journal article" name="Sci. Rep.">
        <title>Genome-scale phylogenetic analyses confirm Olpidium as the closest living zoosporic fungus to the non-flagellated, terrestrial fungi.</title>
        <authorList>
            <person name="Chang Y."/>
            <person name="Rochon D."/>
            <person name="Sekimoto S."/>
            <person name="Wang Y."/>
            <person name="Chovatia M."/>
            <person name="Sandor L."/>
            <person name="Salamov A."/>
            <person name="Grigoriev I.V."/>
            <person name="Stajich J.E."/>
            <person name="Spatafora J.W."/>
        </authorList>
    </citation>
    <scope>NUCLEOTIDE SEQUENCE [LARGE SCALE GENOMIC DNA]</scope>
    <source>
        <strain evidence="2">S191</strain>
    </source>
</reference>
<sequence length="579" mass="63863">MPPTFVLPLLQPPKTPDRAGGMSAAFVNTTPQQQQELAPSLCLLGPPPALPSGPPAPPSLRRATGASSGHAAGISATDSLPPTTIPKDLLQGVRILQDNSRIARCRERDSAVRAVFSRGQRSVSEAPVGDDTATSGSPQMAGTAASGTCRDESKLLRAKEIARTKIRINATRLFNTIFHSAELNAYLDRAMKYIGCFLRHLEVEEWKHKRMGETKFPGCVGQLQSRRCSGKSQVTKVFEAANSASNSQEEKETAMKELGMRYSLLLVRVAKERNTVVERACFEVAIFLFRCGLLMDERENGRRLISYIRYSVFQTEIKAIYKLTNVVARIYFPVKSKWDAIGDELDILFRGEHFHRRPDNFDPGDTWKSKAGPPLRKLSEFQSIAACKAASTSSTKVGSPGDPLVRPAAARLAISALSGGSEERSRLKGAKEGDEGTEGAKREDYTKRLDEMERPGLGRSRRRSQSKSAIDEDVTQPNQRQQLGEGCPERGGSRRASALHQHQGVHVHIYKSLRSRSQFTEQILPSASEAARALSFQEKKKILDAHHHSQVTRQSRSTSPRRGGVFRGWPPQSHTSYSP</sequence>
<protein>
    <submittedName>
        <fullName evidence="2">Uncharacterized protein</fullName>
    </submittedName>
</protein>
<feature type="region of interest" description="Disordered" evidence="1">
    <location>
        <begin position="416"/>
        <end position="503"/>
    </location>
</feature>
<feature type="compositionally biased region" description="Polar residues" evidence="1">
    <location>
        <begin position="551"/>
        <end position="560"/>
    </location>
</feature>
<name>A0A8H8A1F6_9FUNG</name>
<feature type="compositionally biased region" description="Basic and acidic residues" evidence="1">
    <location>
        <begin position="421"/>
        <end position="456"/>
    </location>
</feature>
<accession>A0A8H8A1F6</accession>
<gene>
    <name evidence="2" type="ORF">BJ554DRAFT_2865</name>
</gene>
<evidence type="ECO:0000313" key="3">
    <source>
        <dbReference type="Proteomes" id="UP000673691"/>
    </source>
</evidence>
<dbReference type="AlphaFoldDB" id="A0A8H8A1F6"/>
<dbReference type="EMBL" id="JAEFCI010001422">
    <property type="protein sequence ID" value="KAG5462918.1"/>
    <property type="molecule type" value="Genomic_DNA"/>
</dbReference>
<keyword evidence="3" id="KW-1185">Reference proteome</keyword>